<dbReference type="GO" id="GO:0008270">
    <property type="term" value="F:zinc ion binding"/>
    <property type="evidence" value="ECO:0007669"/>
    <property type="project" value="InterPro"/>
</dbReference>
<keyword evidence="2" id="KW-0479">Metal-binding</keyword>
<protein>
    <recommendedName>
        <fullName evidence="4">Cobalamin-independent methionine synthase MetE C-terminal/archaeal domain-containing protein</fullName>
    </recommendedName>
</protein>
<proteinExistence type="predicted"/>
<dbReference type="Gene3D" id="3.20.20.210">
    <property type="match status" value="1"/>
</dbReference>
<dbReference type="GO" id="GO:0009086">
    <property type="term" value="P:methionine biosynthetic process"/>
    <property type="evidence" value="ECO:0007669"/>
    <property type="project" value="InterPro"/>
</dbReference>
<evidence type="ECO:0000256" key="3">
    <source>
        <dbReference type="ARBA" id="ARBA00022833"/>
    </source>
</evidence>
<comment type="cofactor">
    <cofactor evidence="1">
        <name>Zn(2+)</name>
        <dbReference type="ChEBI" id="CHEBI:29105"/>
    </cofactor>
</comment>
<evidence type="ECO:0000256" key="1">
    <source>
        <dbReference type="ARBA" id="ARBA00001947"/>
    </source>
</evidence>
<dbReference type="SUPFAM" id="SSF51726">
    <property type="entry name" value="UROD/MetE-like"/>
    <property type="match status" value="1"/>
</dbReference>
<accession>A0A381XCM6</accession>
<dbReference type="CDD" id="cd03311">
    <property type="entry name" value="CIMS_C_terminal_like"/>
    <property type="match status" value="1"/>
</dbReference>
<dbReference type="PANTHER" id="PTHR30519">
    <property type="entry name" value="5-METHYLTETRAHYDROPTEROYLTRIGLUTAMATE--HOMOCYSTEINE METHYLTRANSFERASE"/>
    <property type="match status" value="1"/>
</dbReference>
<dbReference type="Pfam" id="PF01717">
    <property type="entry name" value="Meth_synt_2"/>
    <property type="match status" value="1"/>
</dbReference>
<evidence type="ECO:0000259" key="4">
    <source>
        <dbReference type="Pfam" id="PF01717"/>
    </source>
</evidence>
<evidence type="ECO:0000313" key="5">
    <source>
        <dbReference type="EMBL" id="SVA62478.1"/>
    </source>
</evidence>
<dbReference type="AlphaFoldDB" id="A0A381XCM6"/>
<name>A0A381XCM6_9ZZZZ</name>
<dbReference type="InterPro" id="IPR038071">
    <property type="entry name" value="UROD/MetE-like_sf"/>
</dbReference>
<sequence>MKIKTTTIGAYPKPSCTPIGDWFPDAEDQEAKGEDKGLLQRWSITDYEENITKAGENAETDFLNAIQEVVDDQVQAGIDIPTDGEVRRENYIYYQCRRITGIDFHTVTHKSVRSGAFQADLPTITGPVSLSKPVLGHDYRTAQKFCSNPVKITIPGPMTITDSIADDYYNNDKKLGIDLGNALNAEILDLVEAGCLNIQVDEPVFARKPEKALEYGIENLERCFAGVPENVTKIAHMCCGYPNALDSENYLKASPSAYFSIAEALDESTLDAISIEDAHRPNDLKLLEIFKKTSVIMGLIDVAKSKLEEVDQITERIQECLNHIDPHRLIAAPDCGLGLLNRQLAIDKMKNLCTAAHSI</sequence>
<reference evidence="5" key="1">
    <citation type="submission" date="2018-05" db="EMBL/GenBank/DDBJ databases">
        <authorList>
            <person name="Lanie J.A."/>
            <person name="Ng W.-L."/>
            <person name="Kazmierczak K.M."/>
            <person name="Andrzejewski T.M."/>
            <person name="Davidsen T.M."/>
            <person name="Wayne K.J."/>
            <person name="Tettelin H."/>
            <person name="Glass J.I."/>
            <person name="Rusch D."/>
            <person name="Podicherti R."/>
            <person name="Tsui H.-C.T."/>
            <person name="Winkler M.E."/>
        </authorList>
    </citation>
    <scope>NUCLEOTIDE SEQUENCE</scope>
</reference>
<dbReference type="GO" id="GO:0003871">
    <property type="term" value="F:5-methyltetrahydropteroyltriglutamate-homocysteine S-methyltransferase activity"/>
    <property type="evidence" value="ECO:0007669"/>
    <property type="project" value="InterPro"/>
</dbReference>
<dbReference type="EMBL" id="UINC01014687">
    <property type="protein sequence ID" value="SVA62478.1"/>
    <property type="molecule type" value="Genomic_DNA"/>
</dbReference>
<organism evidence="5">
    <name type="scientific">marine metagenome</name>
    <dbReference type="NCBI Taxonomy" id="408172"/>
    <lineage>
        <taxon>unclassified sequences</taxon>
        <taxon>metagenomes</taxon>
        <taxon>ecological metagenomes</taxon>
    </lineage>
</organism>
<gene>
    <name evidence="5" type="ORF">METZ01_LOCUS115332</name>
</gene>
<evidence type="ECO:0000256" key="2">
    <source>
        <dbReference type="ARBA" id="ARBA00022723"/>
    </source>
</evidence>
<keyword evidence="3" id="KW-0862">Zinc</keyword>
<dbReference type="InterPro" id="IPR002629">
    <property type="entry name" value="Met_Synth_C/arc"/>
</dbReference>
<feature type="domain" description="Cobalamin-independent methionine synthase MetE C-terminal/archaeal" evidence="4">
    <location>
        <begin position="53"/>
        <end position="357"/>
    </location>
</feature>